<dbReference type="InterPro" id="IPR038286">
    <property type="entry name" value="IPK_sf"/>
</dbReference>
<feature type="region of interest" description="Disordered" evidence="5">
    <location>
        <begin position="1"/>
        <end position="121"/>
    </location>
</feature>
<evidence type="ECO:0000313" key="6">
    <source>
        <dbReference type="EMBL" id="MBN3285034.1"/>
    </source>
</evidence>
<evidence type="ECO:0000256" key="1">
    <source>
        <dbReference type="ARBA" id="ARBA00007374"/>
    </source>
</evidence>
<feature type="compositionally biased region" description="Low complexity" evidence="5">
    <location>
        <begin position="95"/>
        <end position="111"/>
    </location>
</feature>
<organism evidence="6 7">
    <name type="scientific">Polyodon spathula</name>
    <name type="common">North American paddlefish</name>
    <name type="synonym">Squalus spathula</name>
    <dbReference type="NCBI Taxonomy" id="7913"/>
    <lineage>
        <taxon>Eukaryota</taxon>
        <taxon>Metazoa</taxon>
        <taxon>Chordata</taxon>
        <taxon>Craniata</taxon>
        <taxon>Vertebrata</taxon>
        <taxon>Euteleostomi</taxon>
        <taxon>Actinopterygii</taxon>
        <taxon>Chondrostei</taxon>
        <taxon>Acipenseriformes</taxon>
        <taxon>Polyodontidae</taxon>
        <taxon>Polyodon</taxon>
    </lineage>
</organism>
<feature type="non-terminal residue" evidence="6">
    <location>
        <position position="488"/>
    </location>
</feature>
<name>A0ABS2YFV6_POLSP</name>
<dbReference type="GO" id="GO:0016301">
    <property type="term" value="F:kinase activity"/>
    <property type="evidence" value="ECO:0007669"/>
    <property type="project" value="UniProtKB-KW"/>
</dbReference>
<dbReference type="EC" id="2.7.-.-" evidence="4"/>
<dbReference type="EMBL" id="JAAWVQ010142944">
    <property type="protein sequence ID" value="MBN3285034.1"/>
    <property type="molecule type" value="Genomic_DNA"/>
</dbReference>
<proteinExistence type="inferred from homology"/>
<protein>
    <recommendedName>
        <fullName evidence="4">Kinase</fullName>
        <ecNumber evidence="4">2.7.-.-</ecNumber>
    </recommendedName>
</protein>
<evidence type="ECO:0000256" key="3">
    <source>
        <dbReference type="ARBA" id="ARBA00022777"/>
    </source>
</evidence>
<comment type="caution">
    <text evidence="6">The sequence shown here is derived from an EMBL/GenBank/DDBJ whole genome shotgun (WGS) entry which is preliminary data.</text>
</comment>
<dbReference type="Gene3D" id="3.30.470.160">
    <property type="entry name" value="Inositol polyphosphate kinase"/>
    <property type="match status" value="1"/>
</dbReference>
<gene>
    <name evidence="6" type="primary">Itpkb_1</name>
    <name evidence="6" type="ORF">GTO93_0000605</name>
</gene>
<comment type="similarity">
    <text evidence="1 4">Belongs to the inositol phosphokinase (IPK) family.</text>
</comment>
<dbReference type="PANTHER" id="PTHR12400:SF55">
    <property type="entry name" value="INOSITOL-TRISPHOSPHATE 3-KINASE A"/>
    <property type="match status" value="1"/>
</dbReference>
<feature type="region of interest" description="Disordered" evidence="5">
    <location>
        <begin position="467"/>
        <end position="488"/>
    </location>
</feature>
<accession>A0ABS2YFV6</accession>
<dbReference type="Proteomes" id="UP001166093">
    <property type="component" value="Unassembled WGS sequence"/>
</dbReference>
<reference evidence="6" key="1">
    <citation type="journal article" date="2021" name="Cell">
        <title>Tracing the genetic footprints of vertebrate landing in non-teleost ray-finned fishes.</title>
        <authorList>
            <person name="Bi X."/>
            <person name="Wang K."/>
            <person name="Yang L."/>
            <person name="Pan H."/>
            <person name="Jiang H."/>
            <person name="Wei Q."/>
            <person name="Fang M."/>
            <person name="Yu H."/>
            <person name="Zhu C."/>
            <person name="Cai Y."/>
            <person name="He Y."/>
            <person name="Gan X."/>
            <person name="Zeng H."/>
            <person name="Yu D."/>
            <person name="Zhu Y."/>
            <person name="Jiang H."/>
            <person name="Qiu Q."/>
            <person name="Yang H."/>
            <person name="Zhang Y.E."/>
            <person name="Wang W."/>
            <person name="Zhu M."/>
            <person name="He S."/>
            <person name="Zhang G."/>
        </authorList>
    </citation>
    <scope>NUCLEOTIDE SEQUENCE</scope>
    <source>
        <strain evidence="6">Pddl_001</strain>
    </source>
</reference>
<sequence length="488" mass="54750">MPKERRRSSREVAHHSNGDGVVGAGVRNGERKSSRSRMSDSGTGANANRAPSEGEVGEGKAPNCLRTPRVPQLTITPSGGGSPREMGEDWNQVDGPLSRRLSNSSLPSNGSTVCEESEDDILSDNETKSQGIVTLEQAEDTPIFGTSPGHNAFLCQLSLALGRAGLCRPWRKLKTIVHWPFIVSQRKRYSWIQLAGHKGNFKAGEEGTVLKKFSENEKRCFEQLMGDVLYPFVPAYHGTVERDGEPYLQLTDLLGGFNRPCVMDCKIGVRTYLEEELARARKSPKLRKDMYNKMVEVEAEAPTPEEHAQKAVTKPRYMQWRESMSSTHSLGFRIEGIKKEDGTCSTDFKRTKTQEQVTLVFRDFVEGNKRIMETYLAKLEEIRRVLESSEFFKSHEVIGSSLLFIHDRNELANVWLIDFGKTTPLSEGQTLTHRAEWCEGNREDGYLWGLDNMVGLVRNIARDLPEKTVDNLDSPEQTGDPGLTINQD</sequence>
<evidence type="ECO:0000256" key="2">
    <source>
        <dbReference type="ARBA" id="ARBA00022679"/>
    </source>
</evidence>
<dbReference type="Pfam" id="PF03770">
    <property type="entry name" value="IPK"/>
    <property type="match status" value="1"/>
</dbReference>
<feature type="compositionally biased region" description="Basic and acidic residues" evidence="5">
    <location>
        <begin position="1"/>
        <end position="17"/>
    </location>
</feature>
<evidence type="ECO:0000313" key="7">
    <source>
        <dbReference type="Proteomes" id="UP001166093"/>
    </source>
</evidence>
<dbReference type="PANTHER" id="PTHR12400">
    <property type="entry name" value="INOSITOL POLYPHOSPHATE KINASE"/>
    <property type="match status" value="1"/>
</dbReference>
<keyword evidence="2 4" id="KW-0808">Transferase</keyword>
<evidence type="ECO:0000256" key="4">
    <source>
        <dbReference type="RuleBase" id="RU363090"/>
    </source>
</evidence>
<keyword evidence="7" id="KW-1185">Reference proteome</keyword>
<dbReference type="SUPFAM" id="SSF56104">
    <property type="entry name" value="SAICAR synthase-like"/>
    <property type="match status" value="1"/>
</dbReference>
<dbReference type="InterPro" id="IPR005522">
    <property type="entry name" value="IPK"/>
</dbReference>
<feature type="non-terminal residue" evidence="6">
    <location>
        <position position="1"/>
    </location>
</feature>
<evidence type="ECO:0000256" key="5">
    <source>
        <dbReference type="SAM" id="MobiDB-lite"/>
    </source>
</evidence>
<keyword evidence="3 4" id="KW-0418">Kinase</keyword>